<organism evidence="2 3">
    <name type="scientific">Terrisporobacter mayombei</name>
    <dbReference type="NCBI Taxonomy" id="1541"/>
    <lineage>
        <taxon>Bacteria</taxon>
        <taxon>Bacillati</taxon>
        <taxon>Bacillota</taxon>
        <taxon>Clostridia</taxon>
        <taxon>Peptostreptococcales</taxon>
        <taxon>Peptostreptococcaceae</taxon>
        <taxon>Terrisporobacter</taxon>
    </lineage>
</organism>
<evidence type="ECO:0000313" key="2">
    <source>
        <dbReference type="EMBL" id="WMT81237.1"/>
    </source>
</evidence>
<dbReference type="SUPFAM" id="SSF50044">
    <property type="entry name" value="SH3-domain"/>
    <property type="match status" value="1"/>
</dbReference>
<dbReference type="PROSITE" id="PS51781">
    <property type="entry name" value="SH3B"/>
    <property type="match status" value="1"/>
</dbReference>
<evidence type="ECO:0000259" key="1">
    <source>
        <dbReference type="PROSITE" id="PS51781"/>
    </source>
</evidence>
<evidence type="ECO:0000313" key="3">
    <source>
        <dbReference type="Proteomes" id="UP001235030"/>
    </source>
</evidence>
<proteinExistence type="predicted"/>
<keyword evidence="3" id="KW-1185">Reference proteome</keyword>
<dbReference type="EMBL" id="CP101637">
    <property type="protein sequence ID" value="WMT81237.1"/>
    <property type="molecule type" value="Genomic_DNA"/>
</dbReference>
<reference evidence="2 3" key="1">
    <citation type="submission" date="2022-07" db="EMBL/GenBank/DDBJ databases">
        <title>Genome sequence of Terrisporobacter mayombei DSM6539.</title>
        <authorList>
            <person name="Boeer T."/>
            <person name="Bengelsdorf F.R."/>
            <person name="Daniel R."/>
            <person name="Poehlein A."/>
        </authorList>
    </citation>
    <scope>NUCLEOTIDE SEQUENCE [LARGE SCALE GENOMIC DNA]</scope>
    <source>
        <strain evidence="2 3">DSM 6539</strain>
    </source>
</reference>
<gene>
    <name evidence="2" type="ORF">TEMA_15710</name>
</gene>
<dbReference type="Gene3D" id="2.30.30.40">
    <property type="entry name" value="SH3 Domains"/>
    <property type="match status" value="1"/>
</dbReference>
<dbReference type="PANTHER" id="PTHR34408:SF1">
    <property type="entry name" value="GLYCOSYL HYDROLASE FAMILY 19 DOMAIN-CONTAINING PROTEIN HI_1415"/>
    <property type="match status" value="1"/>
</dbReference>
<protein>
    <recommendedName>
        <fullName evidence="1">SH3b domain-containing protein</fullName>
    </recommendedName>
</protein>
<dbReference type="PANTHER" id="PTHR34408">
    <property type="entry name" value="FAMILY PROTEIN, PUTATIVE-RELATED"/>
    <property type="match status" value="1"/>
</dbReference>
<dbReference type="Pfam" id="PF08239">
    <property type="entry name" value="SH3_3"/>
    <property type="match status" value="1"/>
</dbReference>
<dbReference type="RefSeq" id="WP_265589387.1">
    <property type="nucleotide sequence ID" value="NZ_CP101637.1"/>
</dbReference>
<dbReference type="InterPro" id="IPR052354">
    <property type="entry name" value="Cell_Wall_Dynamics_Protein"/>
</dbReference>
<accession>A0ABY9Q3S0</accession>
<dbReference type="InterPro" id="IPR036028">
    <property type="entry name" value="SH3-like_dom_sf"/>
</dbReference>
<dbReference type="SMART" id="SM00287">
    <property type="entry name" value="SH3b"/>
    <property type="match status" value="1"/>
</dbReference>
<feature type="domain" description="SH3b" evidence="1">
    <location>
        <begin position="29"/>
        <end position="93"/>
    </location>
</feature>
<dbReference type="InterPro" id="IPR003646">
    <property type="entry name" value="SH3-like_bac-type"/>
</dbReference>
<name>A0ABY9Q3S0_9FIRM</name>
<dbReference type="Proteomes" id="UP001235030">
    <property type="component" value="Chromosome"/>
</dbReference>
<sequence length="141" mass="15464">MSNGIIGYGSIKYINVNNLISDNSVNIIGKKGQVKVRTSLNVRKGPSENYAVISRLRNNDIVDLLEKSNGWYKVKLSNESTGWASGDYISIYAGSNSQTESSTNNSSNISKAQAIVKTAHEQLGKPYVWVQKVQIVLTARV</sequence>